<feature type="region of interest" description="Disordered" evidence="1">
    <location>
        <begin position="179"/>
        <end position="217"/>
    </location>
</feature>
<reference evidence="2" key="1">
    <citation type="submission" date="2019-05" db="EMBL/GenBank/DDBJ databases">
        <title>Annotation for the trematode Paragonimus heterotremus.</title>
        <authorList>
            <person name="Choi Y.-J."/>
        </authorList>
    </citation>
    <scope>NUCLEOTIDE SEQUENCE</scope>
    <source>
        <strain evidence="2">LC</strain>
    </source>
</reference>
<sequence>MNRIEAQLARLARIPADQPVVSSTAGNNCCEFCKQSSTKLGFPITVCSKEDIAIQTNFHDSELHKRKQIHGFHTDCNLKQIVWPSTLWNQSSRTKSRSESNIHRLTSDPHGTASLSEVVKNLHLQIPHSQSTETLTLELSLPCLTSGPGSSRYTSNISKRRRNLTNILMSDTIVQRYASKTKKETKNSFDTSDIDSDSSTATPGRFANNTNPGNRREFIRSVPPIYCGSSPSTTRREGVARYVESSFETIYDGIFSQR</sequence>
<dbReference type="AlphaFoldDB" id="A0A8J4TPS3"/>
<evidence type="ECO:0000313" key="3">
    <source>
        <dbReference type="Proteomes" id="UP000748531"/>
    </source>
</evidence>
<dbReference type="Proteomes" id="UP000748531">
    <property type="component" value="Unassembled WGS sequence"/>
</dbReference>
<proteinExistence type="predicted"/>
<accession>A0A8J4TPS3</accession>
<organism evidence="2 3">
    <name type="scientific">Paragonimus heterotremus</name>
    <dbReference type="NCBI Taxonomy" id="100268"/>
    <lineage>
        <taxon>Eukaryota</taxon>
        <taxon>Metazoa</taxon>
        <taxon>Spiralia</taxon>
        <taxon>Lophotrochozoa</taxon>
        <taxon>Platyhelminthes</taxon>
        <taxon>Trematoda</taxon>
        <taxon>Digenea</taxon>
        <taxon>Plagiorchiida</taxon>
        <taxon>Troglotremata</taxon>
        <taxon>Troglotrematidae</taxon>
        <taxon>Paragonimus</taxon>
    </lineage>
</organism>
<protein>
    <submittedName>
        <fullName evidence="2">Uncharacterized protein</fullName>
    </submittedName>
</protein>
<dbReference type="EMBL" id="LUCH01001049">
    <property type="protein sequence ID" value="KAF5403769.1"/>
    <property type="molecule type" value="Genomic_DNA"/>
</dbReference>
<comment type="caution">
    <text evidence="2">The sequence shown here is derived from an EMBL/GenBank/DDBJ whole genome shotgun (WGS) entry which is preliminary data.</text>
</comment>
<gene>
    <name evidence="2" type="ORF">PHET_02549</name>
</gene>
<evidence type="ECO:0000256" key="1">
    <source>
        <dbReference type="SAM" id="MobiDB-lite"/>
    </source>
</evidence>
<keyword evidence="3" id="KW-1185">Reference proteome</keyword>
<dbReference type="OrthoDB" id="10349018at2759"/>
<evidence type="ECO:0000313" key="2">
    <source>
        <dbReference type="EMBL" id="KAF5403769.1"/>
    </source>
</evidence>
<name>A0A8J4TPS3_9TREM</name>